<evidence type="ECO:0000256" key="5">
    <source>
        <dbReference type="ARBA" id="ARBA00023172"/>
    </source>
</evidence>
<keyword evidence="7" id="KW-0472">Membrane</keyword>
<evidence type="ECO:0000256" key="7">
    <source>
        <dbReference type="SAM" id="Phobius"/>
    </source>
</evidence>
<feature type="transmembrane region" description="Helical" evidence="7">
    <location>
        <begin position="6"/>
        <end position="23"/>
    </location>
</feature>
<gene>
    <name evidence="8" type="ORF">NLO413_0304</name>
</gene>
<dbReference type="EMBL" id="LANX01000001">
    <property type="protein sequence ID" value="KJV68933.1"/>
    <property type="molecule type" value="Genomic_DNA"/>
</dbReference>
<dbReference type="AlphaFoldDB" id="A0A0F3NLI5"/>
<organism evidence="8 9">
    <name type="scientific">Candidatus Neoehrlichia procyonis str. RAC413</name>
    <dbReference type="NCBI Taxonomy" id="1359163"/>
    <lineage>
        <taxon>Bacteria</taxon>
        <taxon>Pseudomonadati</taxon>
        <taxon>Pseudomonadota</taxon>
        <taxon>Alphaproteobacteria</taxon>
        <taxon>Rickettsiales</taxon>
        <taxon>Anaplasmataceae</taxon>
        <taxon>Candidatus Neoehrlichia</taxon>
    </lineage>
</organism>
<evidence type="ECO:0000256" key="3">
    <source>
        <dbReference type="ARBA" id="ARBA00021840"/>
    </source>
</evidence>
<accession>A0A0F3NLI5</accession>
<evidence type="ECO:0000256" key="6">
    <source>
        <dbReference type="SAM" id="Coils"/>
    </source>
</evidence>
<keyword evidence="5" id="KW-0233">DNA recombination</keyword>
<name>A0A0F3NLI5_9RICK</name>
<keyword evidence="7" id="KW-1133">Transmembrane helix</keyword>
<dbReference type="OrthoDB" id="370725at2"/>
<evidence type="ECO:0000256" key="4">
    <source>
        <dbReference type="ARBA" id="ARBA00023054"/>
    </source>
</evidence>
<keyword evidence="7" id="KW-0812">Transmembrane</keyword>
<evidence type="ECO:0000256" key="2">
    <source>
        <dbReference type="ARBA" id="ARBA00009840"/>
    </source>
</evidence>
<sequence length="434" mass="50240">MSIVVALLIEGALIIVIAYLLALKTRISKVDYEVLNTNKKLMDEQIKRIESENLCLKCENDSLKKELQSVNNQYIVMEIEKKNLESNFHAYKVDFVQKIDDKYRLHFENLANRIFDEKTDKFNRISRESLNNILDPLRDSIQAFRQKIETTFIEHNKDQFLLKNEIQRIVLANEKITLQAENLANALKGEVKIQGNWGEVILEKMLEDSGLRKDQDYKLQSSGMNLRGEEGNRQYPDVIILLPENKHVIVDSKVSLTHYERYCAEKIEVSKVMHLRQFTASLRFHINALAEKKYQNIDNCNTPDFVLMFIPIEGAYFLAIQKDMTLHEYSWSKKVVIVCPSTLFATLKTIESVWRLERQNRNTLEIARQGGALYDKIVGFITDMQKLGKQIDVVNSVYSDTMKKLSEGHGNILSRTQNLKTLGVKASKKLECIE</sequence>
<dbReference type="PATRIC" id="fig|1359163.3.peg.295"/>
<dbReference type="RefSeq" id="WP_045808761.1">
    <property type="nucleotide sequence ID" value="NZ_LANX01000001.1"/>
</dbReference>
<evidence type="ECO:0000313" key="8">
    <source>
        <dbReference type="EMBL" id="KJV68933.1"/>
    </source>
</evidence>
<dbReference type="Proteomes" id="UP000033562">
    <property type="component" value="Unassembled WGS sequence"/>
</dbReference>
<dbReference type="PANTHER" id="PTHR30563:SF0">
    <property type="entry name" value="DNA RECOMBINATION PROTEIN RMUC"/>
    <property type="match status" value="1"/>
</dbReference>
<comment type="caution">
    <text evidence="8">The sequence shown here is derived from an EMBL/GenBank/DDBJ whole genome shotgun (WGS) entry which is preliminary data.</text>
</comment>
<proteinExistence type="inferred from homology"/>
<protein>
    <recommendedName>
        <fullName evidence="3">DNA recombination protein RmuC homolog</fullName>
    </recommendedName>
</protein>
<keyword evidence="9" id="KW-1185">Reference proteome</keyword>
<evidence type="ECO:0000256" key="1">
    <source>
        <dbReference type="ARBA" id="ARBA00003416"/>
    </source>
</evidence>
<comment type="function">
    <text evidence="1">Involved in DNA recombination.</text>
</comment>
<dbReference type="PANTHER" id="PTHR30563">
    <property type="entry name" value="DNA RECOMBINATION PROTEIN RMUC"/>
    <property type="match status" value="1"/>
</dbReference>
<evidence type="ECO:0000313" key="9">
    <source>
        <dbReference type="Proteomes" id="UP000033562"/>
    </source>
</evidence>
<comment type="similarity">
    <text evidence="2">Belongs to the RmuC family.</text>
</comment>
<feature type="coiled-coil region" evidence="6">
    <location>
        <begin position="32"/>
        <end position="87"/>
    </location>
</feature>
<dbReference type="InterPro" id="IPR003798">
    <property type="entry name" value="DNA_recombination_RmuC"/>
</dbReference>
<keyword evidence="4 6" id="KW-0175">Coiled coil</keyword>
<dbReference type="Pfam" id="PF02646">
    <property type="entry name" value="RmuC"/>
    <property type="match status" value="1"/>
</dbReference>
<reference evidence="8 9" key="1">
    <citation type="submission" date="2015-02" db="EMBL/GenBank/DDBJ databases">
        <title>Genome Sequencing of Rickettsiales.</title>
        <authorList>
            <person name="Daugherty S.C."/>
            <person name="Su Q."/>
            <person name="Abolude K."/>
            <person name="Beier-Sexton M."/>
            <person name="Carlyon J.A."/>
            <person name="Carter R."/>
            <person name="Day N.P."/>
            <person name="Dumler S.J."/>
            <person name="Dyachenko V."/>
            <person name="Godinez A."/>
            <person name="Kurtti T.J."/>
            <person name="Lichay M."/>
            <person name="Mullins K.E."/>
            <person name="Ott S."/>
            <person name="Pappas-Brown V."/>
            <person name="Paris D.H."/>
            <person name="Patel P."/>
            <person name="Richards A.L."/>
            <person name="Sadzewicz L."/>
            <person name="Sears K."/>
            <person name="Seidman D."/>
            <person name="Sengamalay N."/>
            <person name="Stenos J."/>
            <person name="Tallon L.J."/>
            <person name="Vincent G."/>
            <person name="Fraser C.M."/>
            <person name="Munderloh U."/>
            <person name="Dunning-Hotopp J.C."/>
        </authorList>
    </citation>
    <scope>NUCLEOTIDE SEQUENCE [LARGE SCALE GENOMIC DNA]</scope>
    <source>
        <strain evidence="8 9">RAC413</strain>
    </source>
</reference>
<dbReference type="GO" id="GO:0006310">
    <property type="term" value="P:DNA recombination"/>
    <property type="evidence" value="ECO:0007669"/>
    <property type="project" value="UniProtKB-KW"/>
</dbReference>